<proteinExistence type="predicted"/>
<name>A0ACC0S5U1_POPTR</name>
<keyword evidence="2" id="KW-1185">Reference proteome</keyword>
<sequence length="201" mass="22938">MAKSLMAPLPLLPVTGNVSKEERGFWGQPDGEGYKPYLHFSLKYRKASARIAKERRLFLVVVASGGLNHRRNQIVYAVVIARNLEAALVAPVLKVNPIWGDESEFSEIFNAEHFKRVLRADVQIVSSLPSEHLMSKQSIENQIPYDVSPNWIRARWFMYLNEESLLILKELDSKLSKNLPLDLQKLRCKVAFHALRFAAPI</sequence>
<dbReference type="EMBL" id="CM009301">
    <property type="protein sequence ID" value="KAI9384674.1"/>
    <property type="molecule type" value="Genomic_DNA"/>
</dbReference>
<accession>A0ACC0S5U1</accession>
<comment type="caution">
    <text evidence="1">The sequence shown here is derived from an EMBL/GenBank/DDBJ whole genome shotgun (WGS) entry which is preliminary data.</text>
</comment>
<reference evidence="1 2" key="1">
    <citation type="journal article" date="2006" name="Science">
        <title>The genome of black cottonwood, Populus trichocarpa (Torr. &amp; Gray).</title>
        <authorList>
            <person name="Tuskan G.A."/>
            <person name="Difazio S."/>
            <person name="Jansson S."/>
            <person name="Bohlmann J."/>
            <person name="Grigoriev I."/>
            <person name="Hellsten U."/>
            <person name="Putnam N."/>
            <person name="Ralph S."/>
            <person name="Rombauts S."/>
            <person name="Salamov A."/>
            <person name="Schein J."/>
            <person name="Sterck L."/>
            <person name="Aerts A."/>
            <person name="Bhalerao R.R."/>
            <person name="Bhalerao R.P."/>
            <person name="Blaudez D."/>
            <person name="Boerjan W."/>
            <person name="Brun A."/>
            <person name="Brunner A."/>
            <person name="Busov V."/>
            <person name="Campbell M."/>
            <person name="Carlson J."/>
            <person name="Chalot M."/>
            <person name="Chapman J."/>
            <person name="Chen G.L."/>
            <person name="Cooper D."/>
            <person name="Coutinho P.M."/>
            <person name="Couturier J."/>
            <person name="Covert S."/>
            <person name="Cronk Q."/>
            <person name="Cunningham R."/>
            <person name="Davis J."/>
            <person name="Degroeve S."/>
            <person name="Dejardin A."/>
            <person name="Depamphilis C."/>
            <person name="Detter J."/>
            <person name="Dirks B."/>
            <person name="Dubchak I."/>
            <person name="Duplessis S."/>
            <person name="Ehlting J."/>
            <person name="Ellis B."/>
            <person name="Gendler K."/>
            <person name="Goodstein D."/>
            <person name="Gribskov M."/>
            <person name="Grimwood J."/>
            <person name="Groover A."/>
            <person name="Gunter L."/>
            <person name="Hamberger B."/>
            <person name="Heinze B."/>
            <person name="Helariutta Y."/>
            <person name="Henrissat B."/>
            <person name="Holligan D."/>
            <person name="Holt R."/>
            <person name="Huang W."/>
            <person name="Islam-Faridi N."/>
            <person name="Jones S."/>
            <person name="Jones-Rhoades M."/>
            <person name="Jorgensen R."/>
            <person name="Joshi C."/>
            <person name="Kangasjarvi J."/>
            <person name="Karlsson J."/>
            <person name="Kelleher C."/>
            <person name="Kirkpatrick R."/>
            <person name="Kirst M."/>
            <person name="Kohler A."/>
            <person name="Kalluri U."/>
            <person name="Larimer F."/>
            <person name="Leebens-Mack J."/>
            <person name="Leple J.C."/>
            <person name="Locascio P."/>
            <person name="Lou Y."/>
            <person name="Lucas S."/>
            <person name="Martin F."/>
            <person name="Montanini B."/>
            <person name="Napoli C."/>
            <person name="Nelson D.R."/>
            <person name="Nelson C."/>
            <person name="Nieminen K."/>
            <person name="Nilsson O."/>
            <person name="Pereda V."/>
            <person name="Peter G."/>
            <person name="Philippe R."/>
            <person name="Pilate G."/>
            <person name="Poliakov A."/>
            <person name="Razumovskaya J."/>
            <person name="Richardson P."/>
            <person name="Rinaldi C."/>
            <person name="Ritland K."/>
            <person name="Rouze P."/>
            <person name="Ryaboy D."/>
            <person name="Schmutz J."/>
            <person name="Schrader J."/>
            <person name="Segerman B."/>
            <person name="Shin H."/>
            <person name="Siddiqui A."/>
            <person name="Sterky F."/>
            <person name="Terry A."/>
            <person name="Tsai C.J."/>
            <person name="Uberbacher E."/>
            <person name="Unneberg P."/>
            <person name="Vahala J."/>
            <person name="Wall K."/>
            <person name="Wessler S."/>
            <person name="Yang G."/>
            <person name="Yin T."/>
            <person name="Douglas C."/>
            <person name="Marra M."/>
            <person name="Sandberg G."/>
            <person name="Van de Peer Y."/>
            <person name="Rokhsar D."/>
        </authorList>
    </citation>
    <scope>NUCLEOTIDE SEQUENCE [LARGE SCALE GENOMIC DNA]</scope>
    <source>
        <strain evidence="2">cv. Nisqually</strain>
    </source>
</reference>
<dbReference type="Proteomes" id="UP000006729">
    <property type="component" value="Chromosome 12"/>
</dbReference>
<organism evidence="1 2">
    <name type="scientific">Populus trichocarpa</name>
    <name type="common">Western balsam poplar</name>
    <name type="synonym">Populus balsamifera subsp. trichocarpa</name>
    <dbReference type="NCBI Taxonomy" id="3694"/>
    <lineage>
        <taxon>Eukaryota</taxon>
        <taxon>Viridiplantae</taxon>
        <taxon>Streptophyta</taxon>
        <taxon>Embryophyta</taxon>
        <taxon>Tracheophyta</taxon>
        <taxon>Spermatophyta</taxon>
        <taxon>Magnoliopsida</taxon>
        <taxon>eudicotyledons</taxon>
        <taxon>Gunneridae</taxon>
        <taxon>Pentapetalae</taxon>
        <taxon>rosids</taxon>
        <taxon>fabids</taxon>
        <taxon>Malpighiales</taxon>
        <taxon>Salicaceae</taxon>
        <taxon>Saliceae</taxon>
        <taxon>Populus</taxon>
    </lineage>
</organism>
<evidence type="ECO:0000313" key="1">
    <source>
        <dbReference type="EMBL" id="KAI9384674.1"/>
    </source>
</evidence>
<protein>
    <submittedName>
        <fullName evidence="1">Uncharacterized protein</fullName>
    </submittedName>
</protein>
<evidence type="ECO:0000313" key="2">
    <source>
        <dbReference type="Proteomes" id="UP000006729"/>
    </source>
</evidence>
<gene>
    <name evidence="1" type="ORF">POPTR_012G095166v4</name>
</gene>